<evidence type="ECO:0000313" key="2">
    <source>
        <dbReference type="Proteomes" id="UP000233249"/>
    </source>
</evidence>
<evidence type="ECO:0000313" key="1">
    <source>
        <dbReference type="EMBL" id="PKF68766.1"/>
    </source>
</evidence>
<reference evidence="1 2" key="1">
    <citation type="submission" date="2017-12" db="EMBL/GenBank/DDBJ databases">
        <title>Corynebacterium mastitidis 16-1433 Genome.</title>
        <authorList>
            <person name="Gulvik C.A."/>
        </authorList>
    </citation>
    <scope>NUCLEOTIDE SEQUENCE [LARGE SCALE GENOMIC DNA]</scope>
    <source>
        <strain evidence="1 2">16-1433</strain>
    </source>
</reference>
<organism evidence="1 2">
    <name type="scientific">Corynebacterium mastitidis</name>
    <dbReference type="NCBI Taxonomy" id="161890"/>
    <lineage>
        <taxon>Bacteria</taxon>
        <taxon>Bacillati</taxon>
        <taxon>Actinomycetota</taxon>
        <taxon>Actinomycetes</taxon>
        <taxon>Mycobacteriales</taxon>
        <taxon>Corynebacteriaceae</taxon>
        <taxon>Corynebacterium</taxon>
    </lineage>
</organism>
<name>A0A2N0X7S9_9CORY</name>
<sequence length="69" mass="7526">MKFESDLEADVAYLLLAGYEETSEKQISGISIDRMDGEIAIDLNGEGRVIGIDFVGASYILPVEMIGKK</sequence>
<proteinExistence type="predicted"/>
<dbReference type="OrthoDB" id="2911799at2"/>
<protein>
    <recommendedName>
        <fullName evidence="3">DUF2283 domain-containing protein</fullName>
    </recommendedName>
</protein>
<dbReference type="Proteomes" id="UP000233249">
    <property type="component" value="Unassembled WGS sequence"/>
</dbReference>
<dbReference type="Pfam" id="PF10049">
    <property type="entry name" value="DUF2283"/>
    <property type="match status" value="1"/>
</dbReference>
<evidence type="ECO:0008006" key="3">
    <source>
        <dbReference type="Google" id="ProtNLM"/>
    </source>
</evidence>
<dbReference type="InterPro" id="IPR019270">
    <property type="entry name" value="DUF2283"/>
</dbReference>
<accession>A0A2N0X7S9</accession>
<dbReference type="RefSeq" id="WP_101173513.1">
    <property type="nucleotide sequence ID" value="NZ_JAKRKB010000002.1"/>
</dbReference>
<gene>
    <name evidence="1" type="ORF">CXB45_05265</name>
</gene>
<dbReference type="AlphaFoldDB" id="A0A2N0X7S9"/>
<comment type="caution">
    <text evidence="1">The sequence shown here is derived from an EMBL/GenBank/DDBJ whole genome shotgun (WGS) entry which is preliminary data.</text>
</comment>
<dbReference type="EMBL" id="PJAF01000012">
    <property type="protein sequence ID" value="PKF68766.1"/>
    <property type="molecule type" value="Genomic_DNA"/>
</dbReference>